<gene>
    <name evidence="1" type="ORF">Tam10B_0480</name>
</gene>
<comment type="caution">
    <text evidence="1">The sequence shown here is derived from an EMBL/GenBank/DDBJ whole genome shotgun (WGS) entry which is preliminary data.</text>
</comment>
<dbReference type="Pfam" id="PF19586">
    <property type="entry name" value="DUF6093"/>
    <property type="match status" value="1"/>
</dbReference>
<evidence type="ECO:0000313" key="2">
    <source>
        <dbReference type="Proteomes" id="UP000215433"/>
    </source>
</evidence>
<dbReference type="EMBL" id="NEWD01000004">
    <property type="protein sequence ID" value="OXN01477.1"/>
    <property type="molecule type" value="Genomic_DNA"/>
</dbReference>
<dbReference type="OrthoDB" id="3233147at2"/>
<organism evidence="1 2">
    <name type="scientific">Bifidobacterium vansinderenii</name>
    <dbReference type="NCBI Taxonomy" id="1984871"/>
    <lineage>
        <taxon>Bacteria</taxon>
        <taxon>Bacillati</taxon>
        <taxon>Actinomycetota</taxon>
        <taxon>Actinomycetes</taxon>
        <taxon>Bifidobacteriales</taxon>
        <taxon>Bifidobacteriaceae</taxon>
        <taxon>Bifidobacterium</taxon>
    </lineage>
</organism>
<reference evidence="1 2" key="1">
    <citation type="submission" date="2017-05" db="EMBL/GenBank/DDBJ databases">
        <title>Bifidobacterium vansinderenii sp. nov.</title>
        <authorList>
            <person name="Lugli G.A."/>
            <person name="Duranti S."/>
            <person name="Mangifesta M."/>
        </authorList>
    </citation>
    <scope>NUCLEOTIDE SEQUENCE [LARGE SCALE GENOMIC DNA]</scope>
    <source>
        <strain evidence="1 2">Tam10B</strain>
    </source>
</reference>
<evidence type="ECO:0000313" key="1">
    <source>
        <dbReference type="EMBL" id="OXN01477.1"/>
    </source>
</evidence>
<dbReference type="RefSeq" id="WP_093959662.1">
    <property type="nucleotide sequence ID" value="NZ_NEWD01000004.1"/>
</dbReference>
<dbReference type="InterPro" id="IPR046075">
    <property type="entry name" value="DUF6093"/>
</dbReference>
<sequence>MSLLDRARRLAETLMTDQFTVTHPTGHVTVDGNGITTAETIVVYQGKGKLQTSGGIASNKVTATGDTTNAGGIVPEWALYLHLPITATGIREGDMAECTNAADPDLIGRRYRLINLQSEKTHATAKRWNVQELPKED</sequence>
<dbReference type="AlphaFoldDB" id="A0A229W0S4"/>
<keyword evidence="2" id="KW-1185">Reference proteome</keyword>
<accession>A0A229W0S4</accession>
<name>A0A229W0S4_9BIFI</name>
<protein>
    <submittedName>
        <fullName evidence="1">Phage associated protein</fullName>
    </submittedName>
</protein>
<proteinExistence type="predicted"/>
<dbReference type="Proteomes" id="UP000215433">
    <property type="component" value="Unassembled WGS sequence"/>
</dbReference>